<dbReference type="AlphaFoldDB" id="A0A0A8HBV7"/>
<dbReference type="GO" id="GO:0046872">
    <property type="term" value="F:metal ion binding"/>
    <property type="evidence" value="ECO:0007669"/>
    <property type="project" value="UniProtKB-KW"/>
</dbReference>
<protein>
    <submittedName>
        <fullName evidence="11">Putative thiosulfate/polysulfide reductase, molybdenum-binding subunit</fullName>
    </submittedName>
</protein>
<keyword evidence="7" id="KW-0560">Oxidoreductase</keyword>
<dbReference type="Pfam" id="PF01568">
    <property type="entry name" value="Molydop_binding"/>
    <property type="match status" value="1"/>
</dbReference>
<dbReference type="GO" id="GO:0043546">
    <property type="term" value="F:molybdopterin cofactor binding"/>
    <property type="evidence" value="ECO:0007669"/>
    <property type="project" value="InterPro"/>
</dbReference>
<evidence type="ECO:0000256" key="4">
    <source>
        <dbReference type="ARBA" id="ARBA00022505"/>
    </source>
</evidence>
<comment type="similarity">
    <text evidence="2">Belongs to the prokaryotic molybdopterin-containing oxidoreductase family.</text>
</comment>
<dbReference type="Gene3D" id="2.20.25.90">
    <property type="entry name" value="ADC-like domains"/>
    <property type="match status" value="1"/>
</dbReference>
<dbReference type="Gene3D" id="3.40.228.10">
    <property type="entry name" value="Dimethylsulfoxide Reductase, domain 2"/>
    <property type="match status" value="1"/>
</dbReference>
<proteinExistence type="inferred from homology"/>
<dbReference type="CDD" id="cd02755">
    <property type="entry name" value="MopB_Thiosulfate-R-like"/>
    <property type="match status" value="1"/>
</dbReference>
<keyword evidence="8" id="KW-0408">Iron</keyword>
<evidence type="ECO:0000313" key="11">
    <source>
        <dbReference type="EMBL" id="AJC91155.1"/>
    </source>
</evidence>
<dbReference type="SUPFAM" id="SSF53706">
    <property type="entry name" value="Formate dehydrogenase/DMSO reductase, domains 1-3"/>
    <property type="match status" value="1"/>
</dbReference>
<dbReference type="PROSITE" id="PS00551">
    <property type="entry name" value="MOLYBDOPTERIN_PROK_1"/>
    <property type="match status" value="1"/>
</dbReference>
<dbReference type="OrthoDB" id="9803192at2"/>
<dbReference type="InterPro" id="IPR006963">
    <property type="entry name" value="Mopterin_OxRdtase_4Fe-4S_dom"/>
</dbReference>
<organism evidence="11 12">
    <name type="scientific">Campylobacter subantarcticus LMG 24374</name>
    <dbReference type="NCBI Taxonomy" id="1388751"/>
    <lineage>
        <taxon>Bacteria</taxon>
        <taxon>Pseudomonadati</taxon>
        <taxon>Campylobacterota</taxon>
        <taxon>Epsilonproteobacteria</taxon>
        <taxon>Campylobacterales</taxon>
        <taxon>Campylobacteraceae</taxon>
        <taxon>Campylobacter</taxon>
    </lineage>
</organism>
<dbReference type="InterPro" id="IPR009010">
    <property type="entry name" value="Asp_de-COase-like_dom_sf"/>
</dbReference>
<dbReference type="PANTHER" id="PTHR43742">
    <property type="entry name" value="TRIMETHYLAMINE-N-OXIDE REDUCTASE"/>
    <property type="match status" value="1"/>
</dbReference>
<dbReference type="GO" id="GO:0016491">
    <property type="term" value="F:oxidoreductase activity"/>
    <property type="evidence" value="ECO:0007669"/>
    <property type="project" value="UniProtKB-KW"/>
</dbReference>
<dbReference type="InterPro" id="IPR006655">
    <property type="entry name" value="Mopterin_OxRdtase_prok_CS"/>
</dbReference>
<dbReference type="Pfam" id="PF00384">
    <property type="entry name" value="Molybdopterin"/>
    <property type="match status" value="1"/>
</dbReference>
<dbReference type="GO" id="GO:0051539">
    <property type="term" value="F:4 iron, 4 sulfur cluster binding"/>
    <property type="evidence" value="ECO:0007669"/>
    <property type="project" value="UniProtKB-KW"/>
</dbReference>
<dbReference type="NCBIfam" id="NF012032">
    <property type="entry name" value="PRK15488.1"/>
    <property type="match status" value="1"/>
</dbReference>
<evidence type="ECO:0000259" key="10">
    <source>
        <dbReference type="PROSITE" id="PS51669"/>
    </source>
</evidence>
<accession>A0A0A8HBV7</accession>
<dbReference type="CDD" id="cd02778">
    <property type="entry name" value="MopB_CT_Thiosulfate-R-like"/>
    <property type="match status" value="1"/>
</dbReference>
<sequence length="758" mass="85648">MQRRNFLKCLGVGSAILNIPGVLGALDYNKTKGTVRFVKSICEMCSTRCHIDVRVDKNNKIFIQGNILSKTNEGKICARGGSGVNQLLDPKRLINPIMRVGERGEGRWKEVSWDEAYAYIAQKLQYIKEMYGAHTVAFAAKSSPDSIFLNQFAYAYGSPNIFDHGSTCPSGYTVALSSVYGSSNLGRDYENCKFLLNFGHNVYEGIVINYALGITKAIENGCKVVSLDPRFSILSSKASEWIPIRPASDVAFMLGFIYTLIFEELYDKKFVEKYTIGFERLKESIKEYTPEKMAKECDVDAEKIKSLARECAMCAPHCIIDYGHRATFTPEEIEFRRSLAIANALLGNLECKGGLYFPKNPIMFNKIAQEEIAPIFKNSVLPKLPIPKYPRIDGVGLQDNEFEKIPRNRGIYSKIFETILTKKPYELHGLFISRSNPVITVNDANSVINALKRLDLFVCVDIYVSDSAQYADIILPESTYLEKDERILADNTKTPGYQVRQKVVEVIGNTKASHEIYKELAQVMGFGHNFPYKDIEDFRMQQAFEYPKEFYELKSKGVVNYGLELFARDKKSITRFINQYPKSKDFLDKDGEFSIILKCKTPSGKIELFDEKLERICNRGGLKYNSPRLKKDSEFYFIQGKVAIHTNGHTANVPWLSKLMNNNAVWINKNIADKLGLRKGDKIKIKSEVGEQVSEVLPTVGIREDTLFAYFGFGRISKENSISYKKGISASHLLKNTISPITGNNVHTIGVSIEKLEV</sequence>
<dbReference type="PANTHER" id="PTHR43742:SF9">
    <property type="entry name" value="TETRATHIONATE REDUCTASE SUBUNIT A"/>
    <property type="match status" value="1"/>
</dbReference>
<evidence type="ECO:0000256" key="7">
    <source>
        <dbReference type="ARBA" id="ARBA00023002"/>
    </source>
</evidence>
<dbReference type="Gene3D" id="2.40.40.20">
    <property type="match status" value="1"/>
</dbReference>
<dbReference type="SMART" id="SM00926">
    <property type="entry name" value="Molybdop_Fe4S4"/>
    <property type="match status" value="1"/>
</dbReference>
<dbReference type="InterPro" id="IPR006656">
    <property type="entry name" value="Mopterin_OxRdtase"/>
</dbReference>
<dbReference type="InterPro" id="IPR027467">
    <property type="entry name" value="MopterinOxRdtase_cofactor_BS"/>
</dbReference>
<keyword evidence="6" id="KW-0732">Signal</keyword>
<evidence type="ECO:0000313" key="12">
    <source>
        <dbReference type="Proteomes" id="UP000031135"/>
    </source>
</evidence>
<dbReference type="Pfam" id="PF04879">
    <property type="entry name" value="Molybdop_Fe4S4"/>
    <property type="match status" value="1"/>
</dbReference>
<keyword evidence="4" id="KW-0500">Molybdenum</keyword>
<dbReference type="HOGENOM" id="CLU_000422_13_3_7"/>
<evidence type="ECO:0000256" key="1">
    <source>
        <dbReference type="ARBA" id="ARBA00001942"/>
    </source>
</evidence>
<evidence type="ECO:0000256" key="8">
    <source>
        <dbReference type="ARBA" id="ARBA00023004"/>
    </source>
</evidence>
<dbReference type="Proteomes" id="UP000031135">
    <property type="component" value="Chromosome"/>
</dbReference>
<dbReference type="SUPFAM" id="SSF50692">
    <property type="entry name" value="ADC-like"/>
    <property type="match status" value="1"/>
</dbReference>
<keyword evidence="3" id="KW-0004">4Fe-4S</keyword>
<dbReference type="PROSITE" id="PS00490">
    <property type="entry name" value="MOLYBDOPTERIN_PROK_2"/>
    <property type="match status" value="1"/>
</dbReference>
<gene>
    <name evidence="11" type="ORF">CSUB8521_1325</name>
</gene>
<keyword evidence="5" id="KW-0479">Metal-binding</keyword>
<comment type="cofactor">
    <cofactor evidence="1">
        <name>Mo-bis(molybdopterin guanine dinucleotide)</name>
        <dbReference type="ChEBI" id="CHEBI:60539"/>
    </cofactor>
</comment>
<dbReference type="EMBL" id="CP007772">
    <property type="protein sequence ID" value="AJC91155.1"/>
    <property type="molecule type" value="Genomic_DNA"/>
</dbReference>
<dbReference type="RefSeq" id="WP_039664341.1">
    <property type="nucleotide sequence ID" value="NZ_CP007772.1"/>
</dbReference>
<name>A0A0A8HBV7_9BACT</name>
<dbReference type="PROSITE" id="PS51669">
    <property type="entry name" value="4FE4S_MOW_BIS_MGD"/>
    <property type="match status" value="1"/>
</dbReference>
<dbReference type="KEGG" id="csm:CSUB8521_1325"/>
<feature type="domain" description="4Fe-4S Mo/W bis-MGD-type" evidence="10">
    <location>
        <begin position="35"/>
        <end position="91"/>
    </location>
</feature>
<reference evidence="11 12" key="1">
    <citation type="journal article" date="2014" name="Genome Biol. Evol.">
        <title>Comparative Genomics of the Campylobacter lari Group.</title>
        <authorList>
            <person name="Miller W.G."/>
            <person name="Yee E."/>
            <person name="Chapman M.H."/>
            <person name="Smith T.P."/>
            <person name="Bono J.L."/>
            <person name="Huynh S."/>
            <person name="Parker C.T."/>
            <person name="Vandamme P."/>
            <person name="Luong K."/>
            <person name="Korlach J."/>
        </authorList>
    </citation>
    <scope>NUCLEOTIDE SEQUENCE [LARGE SCALE GENOMIC DNA]</scope>
    <source>
        <strain evidence="11 12">LMG 24374</strain>
    </source>
</reference>
<evidence type="ECO:0000256" key="6">
    <source>
        <dbReference type="ARBA" id="ARBA00022729"/>
    </source>
</evidence>
<keyword evidence="9" id="KW-0411">Iron-sulfur</keyword>
<evidence type="ECO:0000256" key="9">
    <source>
        <dbReference type="ARBA" id="ARBA00023014"/>
    </source>
</evidence>
<evidence type="ECO:0000256" key="5">
    <source>
        <dbReference type="ARBA" id="ARBA00022723"/>
    </source>
</evidence>
<dbReference type="Gene3D" id="3.40.50.740">
    <property type="match status" value="1"/>
</dbReference>
<dbReference type="InterPro" id="IPR050612">
    <property type="entry name" value="Prok_Mopterin_Oxidored"/>
</dbReference>
<dbReference type="InterPro" id="IPR006657">
    <property type="entry name" value="MoPterin_dinucl-bd_dom"/>
</dbReference>
<evidence type="ECO:0000256" key="2">
    <source>
        <dbReference type="ARBA" id="ARBA00010312"/>
    </source>
</evidence>
<evidence type="ECO:0000256" key="3">
    <source>
        <dbReference type="ARBA" id="ARBA00022485"/>
    </source>
</evidence>